<feature type="binding site" evidence="6">
    <location>
        <begin position="96"/>
        <end position="106"/>
    </location>
    <ligand>
        <name>ATP</name>
        <dbReference type="ChEBI" id="CHEBI:30616"/>
    </ligand>
</feature>
<evidence type="ECO:0000259" key="7">
    <source>
        <dbReference type="Pfam" id="PF00288"/>
    </source>
</evidence>
<evidence type="ECO:0000256" key="5">
    <source>
        <dbReference type="ARBA" id="ARBA00022840"/>
    </source>
</evidence>
<dbReference type="SUPFAM" id="SSF54211">
    <property type="entry name" value="Ribosomal protein S5 domain 2-like"/>
    <property type="match status" value="1"/>
</dbReference>
<dbReference type="GO" id="GO:0019288">
    <property type="term" value="P:isopentenyl diphosphate biosynthetic process, methylerythritol 4-phosphate pathway"/>
    <property type="evidence" value="ECO:0007669"/>
    <property type="project" value="UniProtKB-UniRule"/>
</dbReference>
<reference evidence="8 9" key="1">
    <citation type="submission" date="2018-07" db="EMBL/GenBank/DDBJ databases">
        <title>Complete genome of the Arcobacter bivalviorum type strain LMG 26154.</title>
        <authorList>
            <person name="Miller W.G."/>
            <person name="Yee E."/>
            <person name="Bono J.L."/>
        </authorList>
    </citation>
    <scope>NUCLEOTIDE SEQUENCE [LARGE SCALE GENOMIC DNA]</scope>
    <source>
        <strain evidence="8 9">LMG 26154</strain>
    </source>
</reference>
<dbReference type="InterPro" id="IPR006204">
    <property type="entry name" value="GHMP_kinase_N_dom"/>
</dbReference>
<dbReference type="InterPro" id="IPR020568">
    <property type="entry name" value="Ribosomal_Su5_D2-typ_SF"/>
</dbReference>
<feature type="domain" description="GHMP kinase N-terminal" evidence="7">
    <location>
        <begin position="64"/>
        <end position="144"/>
    </location>
</feature>
<protein>
    <recommendedName>
        <fullName evidence="1 6">4-diphosphocytidyl-2-C-methyl-D-erythritol kinase</fullName>
        <shortName evidence="6">CMK</shortName>
        <ecNumber evidence="6">2.7.1.148</ecNumber>
    </recommendedName>
    <alternativeName>
        <fullName evidence="6">4-(cytidine-5'-diphospho)-2-C-methyl-D-erythritol kinase</fullName>
    </alternativeName>
</protein>
<comment type="pathway">
    <text evidence="6">Isoprenoid biosynthesis; isopentenyl diphosphate biosynthesis via DXP pathway; isopentenyl diphosphate from 1-deoxy-D-xylulose 5-phosphate: step 3/6.</text>
</comment>
<proteinExistence type="inferred from homology"/>
<keyword evidence="5 6" id="KW-0067">ATP-binding</keyword>
<dbReference type="PANTHER" id="PTHR43527:SF2">
    <property type="entry name" value="4-DIPHOSPHOCYTIDYL-2-C-METHYL-D-ERYTHRITOL KINASE, CHLOROPLASTIC"/>
    <property type="match status" value="1"/>
</dbReference>
<dbReference type="EMBL" id="CP031217">
    <property type="protein sequence ID" value="AXH13222.1"/>
    <property type="molecule type" value="Genomic_DNA"/>
</dbReference>
<dbReference type="GO" id="GO:0005524">
    <property type="term" value="F:ATP binding"/>
    <property type="evidence" value="ECO:0007669"/>
    <property type="project" value="UniProtKB-UniRule"/>
</dbReference>
<dbReference type="HAMAP" id="MF_00061">
    <property type="entry name" value="IspE"/>
    <property type="match status" value="1"/>
</dbReference>
<dbReference type="InterPro" id="IPR036554">
    <property type="entry name" value="GHMP_kinase_C_sf"/>
</dbReference>
<dbReference type="KEGG" id="hbv:ABIV_2247"/>
<dbReference type="Gene3D" id="3.30.70.890">
    <property type="entry name" value="GHMP kinase, C-terminal domain"/>
    <property type="match status" value="1"/>
</dbReference>
<accession>A0AB33GKH4</accession>
<name>A0AB33GKH4_9BACT</name>
<dbReference type="PANTHER" id="PTHR43527">
    <property type="entry name" value="4-DIPHOSPHOCYTIDYL-2-C-METHYL-D-ERYTHRITOL KINASE, CHLOROPLASTIC"/>
    <property type="match status" value="1"/>
</dbReference>
<evidence type="ECO:0000256" key="4">
    <source>
        <dbReference type="ARBA" id="ARBA00022777"/>
    </source>
</evidence>
<dbReference type="GO" id="GO:0016114">
    <property type="term" value="P:terpenoid biosynthetic process"/>
    <property type="evidence" value="ECO:0007669"/>
    <property type="project" value="UniProtKB-UniRule"/>
</dbReference>
<organism evidence="8 9">
    <name type="scientific">Halarcobacter bivalviorum</name>
    <dbReference type="NCBI Taxonomy" id="663364"/>
    <lineage>
        <taxon>Bacteria</taxon>
        <taxon>Pseudomonadati</taxon>
        <taxon>Campylobacterota</taxon>
        <taxon>Epsilonproteobacteria</taxon>
        <taxon>Campylobacterales</taxon>
        <taxon>Arcobacteraceae</taxon>
        <taxon>Halarcobacter</taxon>
    </lineage>
</organism>
<gene>
    <name evidence="6 8" type="primary">ispE</name>
    <name evidence="8" type="ORF">ABIV_2247</name>
</gene>
<dbReference type="Pfam" id="PF00288">
    <property type="entry name" value="GHMP_kinases_N"/>
    <property type="match status" value="1"/>
</dbReference>
<sequence>MILTKKSYAKVNIFLKIMGKRDNYHELSSRFVRVHSLFDIVSFKKESCTEFTLEGNFGCETKKNTIYKAYLLLKDISAKVEEYFKNHKVIVDKKIPEFAGLGGGSSNAATFMLMVNEECNLGLSKDDLCEIAVKIGADVPFFVYEYDSANVSGIGEKIEKFEEEILDIEVVTPAIMCNTGEIFSAFRDKFYSEFKECEAIKLYKLKSTEILKEHSISEANDLYKPAKSIYKELEKYEKKDWFFSGSGSSFFRINNGKK</sequence>
<dbReference type="GO" id="GO:0050515">
    <property type="term" value="F:4-(cytidine 5'-diphospho)-2-C-methyl-D-erythritol kinase activity"/>
    <property type="evidence" value="ECO:0007669"/>
    <property type="project" value="UniProtKB-UniRule"/>
</dbReference>
<evidence type="ECO:0000313" key="9">
    <source>
        <dbReference type="Proteomes" id="UP000253850"/>
    </source>
</evidence>
<comment type="catalytic activity">
    <reaction evidence="6">
        <text>4-CDP-2-C-methyl-D-erythritol + ATP = 4-CDP-2-C-methyl-D-erythritol 2-phosphate + ADP + H(+)</text>
        <dbReference type="Rhea" id="RHEA:18437"/>
        <dbReference type="ChEBI" id="CHEBI:15378"/>
        <dbReference type="ChEBI" id="CHEBI:30616"/>
        <dbReference type="ChEBI" id="CHEBI:57823"/>
        <dbReference type="ChEBI" id="CHEBI:57919"/>
        <dbReference type="ChEBI" id="CHEBI:456216"/>
        <dbReference type="EC" id="2.7.1.148"/>
    </reaction>
</comment>
<dbReference type="RefSeq" id="WP_205526929.1">
    <property type="nucleotide sequence ID" value="NZ_CP031217.1"/>
</dbReference>
<evidence type="ECO:0000256" key="6">
    <source>
        <dbReference type="HAMAP-Rule" id="MF_00061"/>
    </source>
</evidence>
<dbReference type="NCBIfam" id="NF003216">
    <property type="entry name" value="PRK04181.1"/>
    <property type="match status" value="1"/>
</dbReference>
<evidence type="ECO:0000313" key="8">
    <source>
        <dbReference type="EMBL" id="AXH13222.1"/>
    </source>
</evidence>
<dbReference type="PIRSF" id="PIRSF010376">
    <property type="entry name" value="IspE"/>
    <property type="match status" value="1"/>
</dbReference>
<feature type="active site" evidence="6">
    <location>
        <position position="10"/>
    </location>
</feature>
<keyword evidence="2 6" id="KW-0808">Transferase</keyword>
<dbReference type="EC" id="2.7.1.148" evidence="6"/>
<keyword evidence="6" id="KW-0414">Isoprene biosynthesis</keyword>
<evidence type="ECO:0000256" key="2">
    <source>
        <dbReference type="ARBA" id="ARBA00022679"/>
    </source>
</evidence>
<dbReference type="NCBIfam" id="TIGR00154">
    <property type="entry name" value="ispE"/>
    <property type="match status" value="1"/>
</dbReference>
<comment type="function">
    <text evidence="6">Catalyzes the phosphorylation of the position 2 hydroxy group of 4-diphosphocytidyl-2C-methyl-D-erythritol.</text>
</comment>
<dbReference type="Proteomes" id="UP000253850">
    <property type="component" value="Chromosome"/>
</dbReference>
<feature type="active site" evidence="6">
    <location>
        <position position="138"/>
    </location>
</feature>
<keyword evidence="3 6" id="KW-0547">Nucleotide-binding</keyword>
<keyword evidence="4 6" id="KW-0418">Kinase</keyword>
<dbReference type="InterPro" id="IPR004424">
    <property type="entry name" value="IspE"/>
</dbReference>
<evidence type="ECO:0000256" key="1">
    <source>
        <dbReference type="ARBA" id="ARBA00017473"/>
    </source>
</evidence>
<evidence type="ECO:0000256" key="3">
    <source>
        <dbReference type="ARBA" id="ARBA00022741"/>
    </source>
</evidence>
<dbReference type="Gene3D" id="3.30.230.10">
    <property type="match status" value="1"/>
</dbReference>
<dbReference type="AlphaFoldDB" id="A0AB33GKH4"/>
<comment type="similarity">
    <text evidence="6">Belongs to the GHMP kinase family. IspE subfamily.</text>
</comment>
<dbReference type="InterPro" id="IPR014721">
    <property type="entry name" value="Ribsml_uS5_D2-typ_fold_subgr"/>
</dbReference>